<evidence type="ECO:0000256" key="1">
    <source>
        <dbReference type="SAM" id="Phobius"/>
    </source>
</evidence>
<protein>
    <submittedName>
        <fullName evidence="2">Uncharacterized protein</fullName>
    </submittedName>
</protein>
<feature type="transmembrane region" description="Helical" evidence="1">
    <location>
        <begin position="12"/>
        <end position="31"/>
    </location>
</feature>
<dbReference type="EMBL" id="JALKII010000003">
    <property type="protein sequence ID" value="MCK0537377.1"/>
    <property type="molecule type" value="Genomic_DNA"/>
</dbReference>
<organism evidence="2 3">
    <name type="scientific">Alcanivorax quisquiliarum</name>
    <dbReference type="NCBI Taxonomy" id="2933565"/>
    <lineage>
        <taxon>Bacteria</taxon>
        <taxon>Pseudomonadati</taxon>
        <taxon>Pseudomonadota</taxon>
        <taxon>Gammaproteobacteria</taxon>
        <taxon>Oceanospirillales</taxon>
        <taxon>Alcanivoracaceae</taxon>
        <taxon>Alcanivorax</taxon>
    </lineage>
</organism>
<sequence>MSSPYHPMQLVFGLAIWAVWFVMIYAGLSIACEHLVEMEGGTLSWVNLVLMAFTMLTCGLLLFLAHRTWRDARPSWRDQSSAGRFIVRTAVMLNLVAALVTLAVGLPVVMLPPCL</sequence>
<reference evidence="2" key="1">
    <citation type="submission" date="2022-04" db="EMBL/GenBank/DDBJ databases">
        <title>Alcanivorax sp. CY1518 draft genome sequence.</title>
        <authorList>
            <person name="Zhao G."/>
            <person name="An M."/>
        </authorList>
    </citation>
    <scope>NUCLEOTIDE SEQUENCE</scope>
    <source>
        <strain evidence="2">CY1518</strain>
    </source>
</reference>
<comment type="caution">
    <text evidence="2">The sequence shown here is derived from an EMBL/GenBank/DDBJ whole genome shotgun (WGS) entry which is preliminary data.</text>
</comment>
<feature type="transmembrane region" description="Helical" evidence="1">
    <location>
        <begin position="43"/>
        <end position="64"/>
    </location>
</feature>
<keyword evidence="1" id="KW-0472">Membrane</keyword>
<proteinExistence type="predicted"/>
<dbReference type="RefSeq" id="WP_246950712.1">
    <property type="nucleotide sequence ID" value="NZ_JALKII010000003.1"/>
</dbReference>
<evidence type="ECO:0000313" key="2">
    <source>
        <dbReference type="EMBL" id="MCK0537377.1"/>
    </source>
</evidence>
<gene>
    <name evidence="2" type="ORF">MU846_06590</name>
</gene>
<dbReference type="Proteomes" id="UP001165524">
    <property type="component" value="Unassembled WGS sequence"/>
</dbReference>
<feature type="transmembrane region" description="Helical" evidence="1">
    <location>
        <begin position="85"/>
        <end position="110"/>
    </location>
</feature>
<name>A0ABT0E6F7_9GAMM</name>
<keyword evidence="1" id="KW-1133">Transmembrane helix</keyword>
<evidence type="ECO:0000313" key="3">
    <source>
        <dbReference type="Proteomes" id="UP001165524"/>
    </source>
</evidence>
<accession>A0ABT0E6F7</accession>
<keyword evidence="3" id="KW-1185">Reference proteome</keyword>
<keyword evidence="1" id="KW-0812">Transmembrane</keyword>